<evidence type="ECO:0000313" key="2">
    <source>
        <dbReference type="EMBL" id="ARI78917.1"/>
    </source>
</evidence>
<evidence type="ECO:0000313" key="3">
    <source>
        <dbReference type="Proteomes" id="UP000192527"/>
    </source>
</evidence>
<dbReference type="EMBL" id="CP020772">
    <property type="protein sequence ID" value="ARI78917.1"/>
    <property type="molecule type" value="Genomic_DNA"/>
</dbReference>
<protein>
    <submittedName>
        <fullName evidence="2">Uncharacterized protein</fullName>
    </submittedName>
</protein>
<feature type="transmembrane region" description="Helical" evidence="1">
    <location>
        <begin position="12"/>
        <end position="30"/>
    </location>
</feature>
<keyword evidence="1" id="KW-0812">Transmembrane</keyword>
<feature type="transmembrane region" description="Helical" evidence="1">
    <location>
        <begin position="37"/>
        <end position="57"/>
    </location>
</feature>
<gene>
    <name evidence="2" type="ORF">HM131_19715</name>
</gene>
<dbReference type="KEGG" id="hmn:HM131_19715"/>
<keyword evidence="3" id="KW-1185">Reference proteome</keyword>
<evidence type="ECO:0000256" key="1">
    <source>
        <dbReference type="SAM" id="Phobius"/>
    </source>
</evidence>
<dbReference type="STRING" id="402384.HM131_19715"/>
<proteinExistence type="predicted"/>
<reference evidence="2 3" key="1">
    <citation type="submission" date="2017-04" db="EMBL/GenBank/DDBJ databases">
        <title>The whole genome sequencing and assembly of Halobacillus mangrovi strain.</title>
        <authorList>
            <person name="Lee S.-J."/>
            <person name="Park M.-K."/>
            <person name="Kim J.-Y."/>
            <person name="Lee Y.-J."/>
            <person name="Yi H."/>
            <person name="Bahn Y.-S."/>
            <person name="Kim J.F."/>
            <person name="Lee D.-W."/>
        </authorList>
    </citation>
    <scope>NUCLEOTIDE SEQUENCE [LARGE SCALE GENOMIC DNA]</scope>
    <source>
        <strain evidence="2 3">KTB 131</strain>
    </source>
</reference>
<dbReference type="AlphaFoldDB" id="A0A1W6A090"/>
<accession>A0A1W6A090</accession>
<dbReference type="Proteomes" id="UP000192527">
    <property type="component" value="Chromosome"/>
</dbReference>
<sequence length="60" mass="7333">MAPVERLEFMTILYWMFVLLVVMVTFYVIFRSLSKKSYWIMAIIALFYTVILAFSFFQRF</sequence>
<keyword evidence="1" id="KW-1133">Transmembrane helix</keyword>
<name>A0A1W6A090_9BACI</name>
<organism evidence="2 3">
    <name type="scientific">Halobacillus mangrovi</name>
    <dbReference type="NCBI Taxonomy" id="402384"/>
    <lineage>
        <taxon>Bacteria</taxon>
        <taxon>Bacillati</taxon>
        <taxon>Bacillota</taxon>
        <taxon>Bacilli</taxon>
        <taxon>Bacillales</taxon>
        <taxon>Bacillaceae</taxon>
        <taxon>Halobacillus</taxon>
    </lineage>
</organism>
<keyword evidence="1" id="KW-0472">Membrane</keyword>